<dbReference type="InterPro" id="IPR013162">
    <property type="entry name" value="CD80_C2-set"/>
</dbReference>
<evidence type="ECO:0000313" key="9">
    <source>
        <dbReference type="EMBL" id="KAK3596205.1"/>
    </source>
</evidence>
<protein>
    <submittedName>
        <fullName evidence="9">Uncharacterized protein</fullName>
    </submittedName>
</protein>
<feature type="domain" description="Ig-like" evidence="7">
    <location>
        <begin position="111"/>
        <end position="218"/>
    </location>
</feature>
<reference evidence="9" key="1">
    <citation type="journal article" date="2021" name="Genome Biol. Evol.">
        <title>A High-Quality Reference Genome for a Parasitic Bivalve with Doubly Uniparental Inheritance (Bivalvia: Unionida).</title>
        <authorList>
            <person name="Smith C.H."/>
        </authorList>
    </citation>
    <scope>NUCLEOTIDE SEQUENCE</scope>
    <source>
        <strain evidence="9">CHS0354</strain>
    </source>
</reference>
<gene>
    <name evidence="9" type="ORF">CHS0354_016694</name>
</gene>
<organism evidence="9 10">
    <name type="scientific">Potamilus streckersoni</name>
    <dbReference type="NCBI Taxonomy" id="2493646"/>
    <lineage>
        <taxon>Eukaryota</taxon>
        <taxon>Metazoa</taxon>
        <taxon>Spiralia</taxon>
        <taxon>Lophotrochozoa</taxon>
        <taxon>Mollusca</taxon>
        <taxon>Bivalvia</taxon>
        <taxon>Autobranchia</taxon>
        <taxon>Heteroconchia</taxon>
        <taxon>Palaeoheterodonta</taxon>
        <taxon>Unionida</taxon>
        <taxon>Unionoidea</taxon>
        <taxon>Unionidae</taxon>
        <taxon>Ambleminae</taxon>
        <taxon>Lampsilini</taxon>
        <taxon>Potamilus</taxon>
    </lineage>
</organism>
<dbReference type="InterPro" id="IPR013783">
    <property type="entry name" value="Ig-like_fold"/>
</dbReference>
<feature type="domain" description="Ig-like" evidence="7">
    <location>
        <begin position="224"/>
        <end position="312"/>
    </location>
</feature>
<evidence type="ECO:0000259" key="7">
    <source>
        <dbReference type="PROSITE" id="PS50835"/>
    </source>
</evidence>
<feature type="chain" id="PRO_5042022528" evidence="6">
    <location>
        <begin position="16"/>
        <end position="815"/>
    </location>
</feature>
<dbReference type="Gene3D" id="2.60.40.10">
    <property type="entry name" value="Immunoglobulins"/>
    <property type="match status" value="5"/>
</dbReference>
<keyword evidence="10" id="KW-1185">Reference proteome</keyword>
<reference evidence="9" key="2">
    <citation type="journal article" date="2021" name="Genome Biol. Evol.">
        <title>Developing a high-quality reference genome for a parasitic bivalve with doubly uniparental inheritance (Bivalvia: Unionida).</title>
        <authorList>
            <person name="Smith C.H."/>
        </authorList>
    </citation>
    <scope>NUCLEOTIDE SEQUENCE</scope>
    <source>
        <strain evidence="9">CHS0354</strain>
        <tissue evidence="9">Mantle</tissue>
    </source>
</reference>
<dbReference type="GO" id="GO:0005911">
    <property type="term" value="C:cell-cell junction"/>
    <property type="evidence" value="ECO:0007669"/>
    <property type="project" value="TreeGrafter"/>
</dbReference>
<feature type="signal peptide" evidence="6">
    <location>
        <begin position="1"/>
        <end position="15"/>
    </location>
</feature>
<keyword evidence="3" id="KW-1015">Disulfide bond</keyword>
<feature type="domain" description="Ig-like" evidence="7">
    <location>
        <begin position="323"/>
        <end position="421"/>
    </location>
</feature>
<keyword evidence="6" id="KW-0732">Signal</keyword>
<dbReference type="GO" id="GO:0098609">
    <property type="term" value="P:cell-cell adhesion"/>
    <property type="evidence" value="ECO:0007669"/>
    <property type="project" value="TreeGrafter"/>
</dbReference>
<dbReference type="AlphaFoldDB" id="A0AAE0W0V8"/>
<dbReference type="SUPFAM" id="SSF48726">
    <property type="entry name" value="Immunoglobulin"/>
    <property type="match status" value="4"/>
</dbReference>
<dbReference type="PROSITE" id="PS50835">
    <property type="entry name" value="IG_LIKE"/>
    <property type="match status" value="3"/>
</dbReference>
<dbReference type="InterPro" id="IPR036179">
    <property type="entry name" value="Ig-like_dom_sf"/>
</dbReference>
<dbReference type="InterPro" id="IPR007110">
    <property type="entry name" value="Ig-like_dom"/>
</dbReference>
<comment type="caution">
    <text evidence="9">The sequence shown here is derived from an EMBL/GenBank/DDBJ whole genome shotgun (WGS) entry which is preliminary data.</text>
</comment>
<dbReference type="Proteomes" id="UP001195483">
    <property type="component" value="Unassembled WGS sequence"/>
</dbReference>
<dbReference type="InterPro" id="IPR051275">
    <property type="entry name" value="Cell_adhesion_signaling"/>
</dbReference>
<evidence type="ECO:0000256" key="2">
    <source>
        <dbReference type="ARBA" id="ARBA00023136"/>
    </source>
</evidence>
<evidence type="ECO:0000256" key="5">
    <source>
        <dbReference type="ARBA" id="ARBA00023319"/>
    </source>
</evidence>
<feature type="domain" description="Fibronectin type-III" evidence="8">
    <location>
        <begin position="622"/>
        <end position="718"/>
    </location>
</feature>
<dbReference type="CDD" id="cd00063">
    <property type="entry name" value="FN3"/>
    <property type="match status" value="1"/>
</dbReference>
<name>A0AAE0W0V8_9BIVA</name>
<evidence type="ECO:0000313" key="10">
    <source>
        <dbReference type="Proteomes" id="UP001195483"/>
    </source>
</evidence>
<keyword evidence="2" id="KW-0472">Membrane</keyword>
<dbReference type="PANTHER" id="PTHR11640">
    <property type="entry name" value="NEPHRIN"/>
    <property type="match status" value="1"/>
</dbReference>
<evidence type="ECO:0000256" key="6">
    <source>
        <dbReference type="SAM" id="SignalP"/>
    </source>
</evidence>
<dbReference type="GO" id="GO:0050839">
    <property type="term" value="F:cell adhesion molecule binding"/>
    <property type="evidence" value="ECO:0007669"/>
    <property type="project" value="TreeGrafter"/>
</dbReference>
<dbReference type="SUPFAM" id="SSF49265">
    <property type="entry name" value="Fibronectin type III"/>
    <property type="match status" value="1"/>
</dbReference>
<evidence type="ECO:0000256" key="4">
    <source>
        <dbReference type="ARBA" id="ARBA00023180"/>
    </source>
</evidence>
<sequence length="815" mass="91078">MDCALLLIIVQVASGIILINPSLPEVSKTVTISCYSTVTSRNWFQNGLYKAACNSQGCVPKSVPQIGYTFTADNDKAEVTISSLNRTRDEGLWMCSSGINQSISLNVYSFPSGLFFTQGGTKEVDLSESQTILQCQTDGCMYPAPNISWYFRDISPSAIHTFYIDTRTQVTSGSCTSPEELYTSSLFLPLYTIWQNNIDKTVTLSCGIEYSDVSRNVYSQESKPVRFAVRVTEAFVQQNNQNITEILNVTIEVQVTLTCLAGTSRPPAIIVWYLGDQSKGNGSIWNFTPSAADHGGIFYCQVYNMDQNQNIDSKKARLYVRVPIDSVQLRNGTALTLYEGQLVFLICETGACRPSAAICWMKNGTDIMDSSTGVAVINIGNDLFVSTGTLTYIGKRGDNGKSLTCRAYNGLDSGRTSERLTATIYYTANITEFIPKGNISEIQENKTLELYCHVDSNPYSVISLSFGDVLISTIQDSSELIHNATAGCLDSGKYICSATNSVMNGVTVSAEVNLKIQCSPRLDHRRNISTVYYRVLNDNVTLEVNVIAYPEPTDIIWYQRGDKTDKWQQVPNQSISSSGLFSSITVHLGSPADFGDYLVNMTNSFGIYDLIFKVILESLPGIPTEFSVTERKHGSVILEWIAGYWGGHTQYFVIQYRIYHNVTWIDIDPIQEDTKAERQSFTVSGLQQKTTYEFQMYAQNKKGRSQTTKVISTTTSDSDVTRDLEDRNRIKASFVKQDAEHGKDYEGLDFTEPEASQYLQLNGITLEENRNNYLRSPESDSYEKLHPYVNNDIQMYSSLKITETSKDSERNYENT</sequence>
<keyword evidence="5" id="KW-0393">Immunoglobulin domain</keyword>
<accession>A0AAE0W0V8</accession>
<dbReference type="SMART" id="SM00409">
    <property type="entry name" value="IG"/>
    <property type="match status" value="4"/>
</dbReference>
<comment type="subcellular location">
    <subcellularLocation>
        <location evidence="1">Membrane</location>
        <topology evidence="1">Single-pass type I membrane protein</topology>
    </subcellularLocation>
</comment>
<dbReference type="InterPro" id="IPR036116">
    <property type="entry name" value="FN3_sf"/>
</dbReference>
<reference evidence="9" key="3">
    <citation type="submission" date="2023-05" db="EMBL/GenBank/DDBJ databases">
        <authorList>
            <person name="Smith C.H."/>
        </authorList>
    </citation>
    <scope>NUCLEOTIDE SEQUENCE</scope>
    <source>
        <strain evidence="9">CHS0354</strain>
        <tissue evidence="9">Mantle</tissue>
    </source>
</reference>
<evidence type="ECO:0000256" key="3">
    <source>
        <dbReference type="ARBA" id="ARBA00023157"/>
    </source>
</evidence>
<keyword evidence="4" id="KW-0325">Glycoprotein</keyword>
<dbReference type="InterPro" id="IPR003599">
    <property type="entry name" value="Ig_sub"/>
</dbReference>
<evidence type="ECO:0000259" key="8">
    <source>
        <dbReference type="PROSITE" id="PS50853"/>
    </source>
</evidence>
<dbReference type="GO" id="GO:0005886">
    <property type="term" value="C:plasma membrane"/>
    <property type="evidence" value="ECO:0007669"/>
    <property type="project" value="TreeGrafter"/>
</dbReference>
<dbReference type="EMBL" id="JAEAOA010001026">
    <property type="protein sequence ID" value="KAK3596205.1"/>
    <property type="molecule type" value="Genomic_DNA"/>
</dbReference>
<evidence type="ECO:0000256" key="1">
    <source>
        <dbReference type="ARBA" id="ARBA00004479"/>
    </source>
</evidence>
<dbReference type="SMART" id="SM00060">
    <property type="entry name" value="FN3"/>
    <property type="match status" value="1"/>
</dbReference>
<dbReference type="PROSITE" id="PS50853">
    <property type="entry name" value="FN3"/>
    <property type="match status" value="1"/>
</dbReference>
<dbReference type="Pfam" id="PF08205">
    <property type="entry name" value="C2-set_2"/>
    <property type="match status" value="1"/>
</dbReference>
<proteinExistence type="predicted"/>
<dbReference type="Pfam" id="PF00041">
    <property type="entry name" value="fn3"/>
    <property type="match status" value="1"/>
</dbReference>
<dbReference type="InterPro" id="IPR003961">
    <property type="entry name" value="FN3_dom"/>
</dbReference>